<name>A0A919Y439_9BACL</name>
<dbReference type="EMBL" id="BORS01000016">
    <property type="protein sequence ID" value="GIO44282.1"/>
    <property type="molecule type" value="Genomic_DNA"/>
</dbReference>
<dbReference type="GO" id="GO:0016810">
    <property type="term" value="F:hydrolase activity, acting on carbon-nitrogen (but not peptide) bonds"/>
    <property type="evidence" value="ECO:0007669"/>
    <property type="project" value="InterPro"/>
</dbReference>
<protein>
    <recommendedName>
        <fullName evidence="2">Amidohydrolase-related domain-containing protein</fullName>
    </recommendedName>
</protein>
<dbReference type="Gene3D" id="3.20.20.140">
    <property type="entry name" value="Metal-dependent hydrolases"/>
    <property type="match status" value="1"/>
</dbReference>
<evidence type="ECO:0000313" key="3">
    <source>
        <dbReference type="EMBL" id="GIO44282.1"/>
    </source>
</evidence>
<feature type="domain" description="Amidohydrolase-related" evidence="2">
    <location>
        <begin position="84"/>
        <end position="395"/>
    </location>
</feature>
<feature type="compositionally biased region" description="Acidic residues" evidence="1">
    <location>
        <begin position="65"/>
        <end position="80"/>
    </location>
</feature>
<dbReference type="Proteomes" id="UP000678895">
    <property type="component" value="Unassembled WGS sequence"/>
</dbReference>
<dbReference type="InterPro" id="IPR011059">
    <property type="entry name" value="Metal-dep_hydrolase_composite"/>
</dbReference>
<reference evidence="3" key="1">
    <citation type="submission" date="2021-03" db="EMBL/GenBank/DDBJ databases">
        <title>Antimicrobial resistance genes in bacteria isolated from Japanese honey, and their potential for conferring macrolide and lincosamide resistance in the American foulbrood pathogen Paenibacillus larvae.</title>
        <authorList>
            <person name="Okamoto M."/>
            <person name="Kumagai M."/>
            <person name="Kanamori H."/>
            <person name="Takamatsu D."/>
        </authorList>
    </citation>
    <scope>NUCLEOTIDE SEQUENCE</scope>
    <source>
        <strain evidence="3">J41TS4</strain>
    </source>
</reference>
<keyword evidence="4" id="KW-1185">Reference proteome</keyword>
<dbReference type="Pfam" id="PF01979">
    <property type="entry name" value="Amidohydro_1"/>
    <property type="match status" value="1"/>
</dbReference>
<sequence>MILQAPEKKDFQGIHIVGIPDKRFVISIRHGKFQSVKESGERDGAVNGNKAGQRNEAVNRNGASEADEAETGEEREEQDGELWISPGLIDLHTHLAWTDFDHADQLKRDPQEIEAMQAKAFEATLRAGITTARDAGGLAQPTADYILRHYGLPLRVITSNGMFGAADARGIEHLQVRMNEVFASGADWIKIMATGGLGAPTEKVLEPNFSEQEFAFIVKYAHDHGKKVLVHSWGGVTIDWSIQAGVASVEHGMFLTADQAGRMAAAGVAYVPTASIYRIAADPKGVLALPPLISDRAARAAEAHPRAVEYAKREGVLIGFGTDYATPALHGSNLMELGTLREYGLSWEEALQSATSNAARILDAEQQLGAVAEGLLADAVVFRQDPFQAESSRQILDSIAMVLTAREGSLL</sequence>
<dbReference type="InterPro" id="IPR006680">
    <property type="entry name" value="Amidohydro-rel"/>
</dbReference>
<dbReference type="AlphaFoldDB" id="A0A919Y439"/>
<proteinExistence type="predicted"/>
<evidence type="ECO:0000256" key="1">
    <source>
        <dbReference type="SAM" id="MobiDB-lite"/>
    </source>
</evidence>
<dbReference type="PANTHER" id="PTHR43135">
    <property type="entry name" value="ALPHA-D-RIBOSE 1-METHYLPHOSPHONATE 5-TRIPHOSPHATE DIPHOSPHATASE"/>
    <property type="match status" value="1"/>
</dbReference>
<comment type="caution">
    <text evidence="3">The sequence shown here is derived from an EMBL/GenBank/DDBJ whole genome shotgun (WGS) entry which is preliminary data.</text>
</comment>
<gene>
    <name evidence="3" type="ORF">J41TS4_40400</name>
</gene>
<dbReference type="RefSeq" id="WP_301629961.1">
    <property type="nucleotide sequence ID" value="NZ_BORS01000016.1"/>
</dbReference>
<evidence type="ECO:0000313" key="4">
    <source>
        <dbReference type="Proteomes" id="UP000678895"/>
    </source>
</evidence>
<dbReference type="Gene3D" id="2.30.40.10">
    <property type="entry name" value="Urease, subunit C, domain 1"/>
    <property type="match status" value="1"/>
</dbReference>
<accession>A0A919Y439</accession>
<organism evidence="3 4">
    <name type="scientific">Paenibacillus apis</name>
    <dbReference type="NCBI Taxonomy" id="1792174"/>
    <lineage>
        <taxon>Bacteria</taxon>
        <taxon>Bacillati</taxon>
        <taxon>Bacillota</taxon>
        <taxon>Bacilli</taxon>
        <taxon>Bacillales</taxon>
        <taxon>Paenibacillaceae</taxon>
        <taxon>Paenibacillus</taxon>
    </lineage>
</organism>
<evidence type="ECO:0000259" key="2">
    <source>
        <dbReference type="Pfam" id="PF01979"/>
    </source>
</evidence>
<dbReference type="InterPro" id="IPR051781">
    <property type="entry name" value="Metallo-dep_Hydrolase"/>
</dbReference>
<dbReference type="InterPro" id="IPR032466">
    <property type="entry name" value="Metal_Hydrolase"/>
</dbReference>
<dbReference type="SUPFAM" id="SSF51556">
    <property type="entry name" value="Metallo-dependent hydrolases"/>
    <property type="match status" value="1"/>
</dbReference>
<dbReference type="PANTHER" id="PTHR43135:SF3">
    <property type="entry name" value="ALPHA-D-RIBOSE 1-METHYLPHOSPHONATE 5-TRIPHOSPHATE DIPHOSPHATASE"/>
    <property type="match status" value="1"/>
</dbReference>
<feature type="region of interest" description="Disordered" evidence="1">
    <location>
        <begin position="36"/>
        <end position="80"/>
    </location>
</feature>